<organism evidence="2 3">
    <name type="scientific">Giardia muris</name>
    <dbReference type="NCBI Taxonomy" id="5742"/>
    <lineage>
        <taxon>Eukaryota</taxon>
        <taxon>Metamonada</taxon>
        <taxon>Diplomonadida</taxon>
        <taxon>Hexamitidae</taxon>
        <taxon>Giardiinae</taxon>
        <taxon>Giardia</taxon>
    </lineage>
</organism>
<protein>
    <submittedName>
        <fullName evidence="2">Uncharacterized protein</fullName>
    </submittedName>
</protein>
<evidence type="ECO:0000313" key="3">
    <source>
        <dbReference type="Proteomes" id="UP000315496"/>
    </source>
</evidence>
<proteinExistence type="predicted"/>
<dbReference type="Proteomes" id="UP000315496">
    <property type="component" value="Chromosome 5"/>
</dbReference>
<feature type="region of interest" description="Disordered" evidence="1">
    <location>
        <begin position="123"/>
        <end position="232"/>
    </location>
</feature>
<dbReference type="AlphaFoldDB" id="A0A4Z1T1K4"/>
<gene>
    <name evidence="2" type="ORF">GMRT_14666</name>
</gene>
<comment type="caution">
    <text evidence="2">The sequence shown here is derived from an EMBL/GenBank/DDBJ whole genome shotgun (WGS) entry which is preliminary data.</text>
</comment>
<evidence type="ECO:0000256" key="1">
    <source>
        <dbReference type="SAM" id="MobiDB-lite"/>
    </source>
</evidence>
<feature type="compositionally biased region" description="Basic residues" evidence="1">
    <location>
        <begin position="223"/>
        <end position="232"/>
    </location>
</feature>
<reference evidence="2 3" key="1">
    <citation type="submission" date="2019-05" db="EMBL/GenBank/DDBJ databases">
        <title>The compact genome of Giardia muris reveals important steps in the evolution of intestinal protozoan parasites.</title>
        <authorList>
            <person name="Xu F."/>
            <person name="Jimenez-Gonzalez A."/>
            <person name="Einarsson E."/>
            <person name="Astvaldsson A."/>
            <person name="Peirasmaki D."/>
            <person name="Eckmann L."/>
            <person name="Andersson J.O."/>
            <person name="Svard S.G."/>
            <person name="Jerlstrom-Hultqvist J."/>
        </authorList>
    </citation>
    <scope>NUCLEOTIDE SEQUENCE [LARGE SCALE GENOMIC DNA]</scope>
    <source>
        <strain evidence="2 3">Roberts-Thomson</strain>
    </source>
</reference>
<dbReference type="CDD" id="cd15489">
    <property type="entry name" value="PHD_SF"/>
    <property type="match status" value="1"/>
</dbReference>
<sequence length="652" mass="74638">MSAWDEEEYDPSRCAGCHQPITQPNVTCGECHGLYHLACTDLVESPIHATTLSIRALELRVSPKKQVRNLVKGLTATKLSRLSQYVYICGTCRPKLTRPRQFEERAAREAFNEVANIVSSLTATQTIKKEPPLKTRLEPQPDPSTDSSSSSDERSSQEESGSEFHPTMTSTRVSSKTSFNDDVVPSPPKQKEEGVVVARKEKTVSTKVPKSPKAPKTSTSRVRASRAAKTPKKSIVMDLKPTQEQLSELRTAILAIREMYDVVCLLTQGKFYNRNFFSTMDIEKPFYFEAPLEDQSGIRLIGQLVTYVAWIGIRMQQYEESLIDELDEAFSRKCEHKLRRITQFVDFKDYTQKYRLILPELDMFRVPNLLDSKYISKEKVCLFPVFQSLWSVYSKPIWNKPNHTQGIWLLGHLNIRVLFIQPKDERVTKCNQRNRYRPIILCNSAHYRNLMVTLAHPEQRVSESIIEGPLMATHKPDGDKTREKTPRTFLMKVQSTFLGKQYKDLIDEYNARAGRLYLPQGLKCNELLTMQEPLTSIAAKTVDEMKDMEGPIDSDSKGYYYGRLATYLTILSDPDQYRQGYQSQMEYTPLETWNVQRSVGWSQGYALMCSSTVLQDAYDLGVVDFNNDVADAVEVPPVIPCRIYGIYLRRKK</sequence>
<accession>A0A4Z1T1K4</accession>
<dbReference type="EMBL" id="VDLU01000005">
    <property type="protein sequence ID" value="TNJ26419.1"/>
    <property type="molecule type" value="Genomic_DNA"/>
</dbReference>
<feature type="compositionally biased region" description="Polar residues" evidence="1">
    <location>
        <begin position="167"/>
        <end position="180"/>
    </location>
</feature>
<feature type="compositionally biased region" description="Basic and acidic residues" evidence="1">
    <location>
        <begin position="189"/>
        <end position="204"/>
    </location>
</feature>
<keyword evidence="3" id="KW-1185">Reference proteome</keyword>
<name>A0A4Z1T1K4_GIAMU</name>
<dbReference type="VEuPathDB" id="GiardiaDB:GMRT_14666"/>
<evidence type="ECO:0000313" key="2">
    <source>
        <dbReference type="EMBL" id="TNJ26419.1"/>
    </source>
</evidence>
<feature type="compositionally biased region" description="Basic and acidic residues" evidence="1">
    <location>
        <begin position="127"/>
        <end position="139"/>
    </location>
</feature>